<gene>
    <name evidence="2" type="ORF">GCM10022247_70790</name>
</gene>
<dbReference type="RefSeq" id="WP_344885228.1">
    <property type="nucleotide sequence ID" value="NZ_BAABAL010000026.1"/>
</dbReference>
<keyword evidence="1" id="KW-0732">Signal</keyword>
<comment type="caution">
    <text evidence="2">The sequence shown here is derived from an EMBL/GenBank/DDBJ whole genome shotgun (WGS) entry which is preliminary data.</text>
</comment>
<evidence type="ECO:0000256" key="1">
    <source>
        <dbReference type="SAM" id="SignalP"/>
    </source>
</evidence>
<dbReference type="EMBL" id="BAABAL010000026">
    <property type="protein sequence ID" value="GAA4035160.1"/>
    <property type="molecule type" value="Genomic_DNA"/>
</dbReference>
<feature type="signal peptide" evidence="1">
    <location>
        <begin position="1"/>
        <end position="24"/>
    </location>
</feature>
<feature type="chain" id="PRO_5045753675" evidence="1">
    <location>
        <begin position="25"/>
        <end position="104"/>
    </location>
</feature>
<keyword evidence="3" id="KW-1185">Reference proteome</keyword>
<evidence type="ECO:0000313" key="3">
    <source>
        <dbReference type="Proteomes" id="UP001501747"/>
    </source>
</evidence>
<name>A0ABP7U373_9PSEU</name>
<proteinExistence type="predicted"/>
<dbReference type="Gene3D" id="2.60.40.20">
    <property type="entry name" value="Alpha-amylase inhibitor"/>
    <property type="match status" value="1"/>
</dbReference>
<sequence>MTIRIMTAVLASFGLLLAATPANAAGRLSCVKTWDEDETLGGRAHATNNCAKKVEVKFVINNDFDSGWHGVEKGRSTSYGYGPFGSHLDRVLIKYNGEEYVNEH</sequence>
<evidence type="ECO:0000313" key="2">
    <source>
        <dbReference type="EMBL" id="GAA4035160.1"/>
    </source>
</evidence>
<dbReference type="InterPro" id="IPR036379">
    <property type="entry name" value="A-amylase_inhib_sf"/>
</dbReference>
<accession>A0ABP7U373</accession>
<organism evidence="2 3">
    <name type="scientific">Allokutzneria multivorans</name>
    <dbReference type="NCBI Taxonomy" id="1142134"/>
    <lineage>
        <taxon>Bacteria</taxon>
        <taxon>Bacillati</taxon>
        <taxon>Actinomycetota</taxon>
        <taxon>Actinomycetes</taxon>
        <taxon>Pseudonocardiales</taxon>
        <taxon>Pseudonocardiaceae</taxon>
        <taxon>Allokutzneria</taxon>
    </lineage>
</organism>
<protein>
    <submittedName>
        <fullName evidence="2">Uncharacterized protein</fullName>
    </submittedName>
</protein>
<reference evidence="3" key="1">
    <citation type="journal article" date="2019" name="Int. J. Syst. Evol. Microbiol.">
        <title>The Global Catalogue of Microorganisms (GCM) 10K type strain sequencing project: providing services to taxonomists for standard genome sequencing and annotation.</title>
        <authorList>
            <consortium name="The Broad Institute Genomics Platform"/>
            <consortium name="The Broad Institute Genome Sequencing Center for Infectious Disease"/>
            <person name="Wu L."/>
            <person name="Ma J."/>
        </authorList>
    </citation>
    <scope>NUCLEOTIDE SEQUENCE [LARGE SCALE GENOMIC DNA]</scope>
    <source>
        <strain evidence="3">JCM 17342</strain>
    </source>
</reference>
<dbReference type="Proteomes" id="UP001501747">
    <property type="component" value="Unassembled WGS sequence"/>
</dbReference>